<dbReference type="PANTHER" id="PTHR33076">
    <property type="entry name" value="NON-SPECIFIC LIPID-TRANSFER PROTEIN 2-RELATED"/>
    <property type="match status" value="1"/>
</dbReference>
<dbReference type="InterPro" id="IPR000528">
    <property type="entry name" value="Plant_nsLTP"/>
</dbReference>
<protein>
    <recommendedName>
        <fullName evidence="4">Non-specific lipid-transfer protein</fullName>
    </recommendedName>
</protein>
<sequence length="122" mass="12810">MANSMLINVTSLAMICLILGIPIANAVQTCDEIKTSLASCLGYLTGSEPSVPVMCCNGVQTVDDQAKSLPERKDACECIKSTLASIPGVDPNAVQDLPNKCSVKPSFPIGADADCSHINLIW</sequence>
<dbReference type="InterPro" id="IPR016140">
    <property type="entry name" value="Bifunc_inhib/LTP/seed_store"/>
</dbReference>
<organism evidence="7 8">
    <name type="scientific">Pisum sativum</name>
    <name type="common">Garden pea</name>
    <name type="synonym">Lathyrus oleraceus</name>
    <dbReference type="NCBI Taxonomy" id="3888"/>
    <lineage>
        <taxon>Eukaryota</taxon>
        <taxon>Viridiplantae</taxon>
        <taxon>Streptophyta</taxon>
        <taxon>Embryophyta</taxon>
        <taxon>Tracheophyta</taxon>
        <taxon>Spermatophyta</taxon>
        <taxon>Magnoliopsida</taxon>
        <taxon>eudicotyledons</taxon>
        <taxon>Gunneridae</taxon>
        <taxon>Pentapetalae</taxon>
        <taxon>rosids</taxon>
        <taxon>fabids</taxon>
        <taxon>Fabales</taxon>
        <taxon>Fabaceae</taxon>
        <taxon>Papilionoideae</taxon>
        <taxon>50 kb inversion clade</taxon>
        <taxon>NPAAA clade</taxon>
        <taxon>Hologalegina</taxon>
        <taxon>IRL clade</taxon>
        <taxon>Fabeae</taxon>
        <taxon>Lathyrus</taxon>
    </lineage>
</organism>
<reference evidence="7 8" key="1">
    <citation type="journal article" date="2022" name="Nat. Genet.">
        <title>Improved pea reference genome and pan-genome highlight genomic features and evolutionary characteristics.</title>
        <authorList>
            <person name="Yang T."/>
            <person name="Liu R."/>
            <person name="Luo Y."/>
            <person name="Hu S."/>
            <person name="Wang D."/>
            <person name="Wang C."/>
            <person name="Pandey M.K."/>
            <person name="Ge S."/>
            <person name="Xu Q."/>
            <person name="Li N."/>
            <person name="Li G."/>
            <person name="Huang Y."/>
            <person name="Saxena R.K."/>
            <person name="Ji Y."/>
            <person name="Li M."/>
            <person name="Yan X."/>
            <person name="He Y."/>
            <person name="Liu Y."/>
            <person name="Wang X."/>
            <person name="Xiang C."/>
            <person name="Varshney R.K."/>
            <person name="Ding H."/>
            <person name="Gao S."/>
            <person name="Zong X."/>
        </authorList>
    </citation>
    <scope>NUCLEOTIDE SEQUENCE [LARGE SCALE GENOMIC DNA]</scope>
    <source>
        <strain evidence="7 8">cv. Zhongwan 6</strain>
    </source>
</reference>
<keyword evidence="3" id="KW-1015">Disulfide bond</keyword>
<keyword evidence="8" id="KW-1185">Reference proteome</keyword>
<feature type="signal peptide" evidence="5">
    <location>
        <begin position="1"/>
        <end position="26"/>
    </location>
</feature>
<dbReference type="EMBL" id="JAMSHJ010000003">
    <property type="protein sequence ID" value="KAI5429169.1"/>
    <property type="molecule type" value="Genomic_DNA"/>
</dbReference>
<dbReference type="Pfam" id="PF00234">
    <property type="entry name" value="Tryp_alpha_amyl"/>
    <property type="match status" value="1"/>
</dbReference>
<dbReference type="GO" id="GO:0006869">
    <property type="term" value="P:lipid transport"/>
    <property type="evidence" value="ECO:0007669"/>
    <property type="project" value="InterPro"/>
</dbReference>
<comment type="function">
    <text evidence="4">Plant non-specific lipid-transfer proteins transfer phospholipids as well as galactolipids across membranes. May play a role in wax or cutin deposition in the cell walls of expanding epidermal cells and certain secretory tissues.</text>
</comment>
<keyword evidence="4" id="KW-0813">Transport</keyword>
<keyword evidence="2 5" id="KW-0732">Signal</keyword>
<dbReference type="GO" id="GO:0008289">
    <property type="term" value="F:lipid binding"/>
    <property type="evidence" value="ECO:0007669"/>
    <property type="project" value="UniProtKB-KW"/>
</dbReference>
<comment type="caution">
    <text evidence="7">The sequence shown here is derived from an EMBL/GenBank/DDBJ whole genome shotgun (WGS) entry which is preliminary data.</text>
</comment>
<dbReference type="CDD" id="cd01960">
    <property type="entry name" value="nsLTP1"/>
    <property type="match status" value="1"/>
</dbReference>
<dbReference type="AlphaFoldDB" id="A0A9D4Y008"/>
<dbReference type="SMART" id="SM00499">
    <property type="entry name" value="AAI"/>
    <property type="match status" value="1"/>
</dbReference>
<evidence type="ECO:0000256" key="4">
    <source>
        <dbReference type="RuleBase" id="RU000628"/>
    </source>
</evidence>
<dbReference type="PRINTS" id="PR00382">
    <property type="entry name" value="LIPIDTRNSFER"/>
</dbReference>
<feature type="chain" id="PRO_5039248950" description="Non-specific lipid-transfer protein" evidence="5">
    <location>
        <begin position="27"/>
        <end position="122"/>
    </location>
</feature>
<evidence type="ECO:0000313" key="8">
    <source>
        <dbReference type="Proteomes" id="UP001058974"/>
    </source>
</evidence>
<comment type="similarity">
    <text evidence="1 4">Belongs to the plant LTP family.</text>
</comment>
<dbReference type="Gene3D" id="1.10.110.10">
    <property type="entry name" value="Plant lipid-transfer and hydrophobic proteins"/>
    <property type="match status" value="1"/>
</dbReference>
<dbReference type="SUPFAM" id="SSF47699">
    <property type="entry name" value="Bifunctional inhibitor/lipid-transfer protein/seed storage 2S albumin"/>
    <property type="match status" value="1"/>
</dbReference>
<proteinExistence type="inferred from homology"/>
<dbReference type="Proteomes" id="UP001058974">
    <property type="component" value="Chromosome 3"/>
</dbReference>
<evidence type="ECO:0000256" key="2">
    <source>
        <dbReference type="ARBA" id="ARBA00022729"/>
    </source>
</evidence>
<gene>
    <name evidence="7" type="ORF">KIW84_033960</name>
</gene>
<accession>A0A9D4Y008</accession>
<dbReference type="Gramene" id="Psat03G0396000-T1">
    <property type="protein sequence ID" value="KAI5429169.1"/>
    <property type="gene ID" value="KIW84_033960"/>
</dbReference>
<name>A0A9D4Y008_PEA</name>
<evidence type="ECO:0000256" key="1">
    <source>
        <dbReference type="ARBA" id="ARBA00009748"/>
    </source>
</evidence>
<keyword evidence="4" id="KW-0446">Lipid-binding</keyword>
<evidence type="ECO:0000259" key="6">
    <source>
        <dbReference type="SMART" id="SM00499"/>
    </source>
</evidence>
<evidence type="ECO:0000313" key="7">
    <source>
        <dbReference type="EMBL" id="KAI5429169.1"/>
    </source>
</evidence>
<dbReference type="InterPro" id="IPR036312">
    <property type="entry name" value="Bifun_inhib/LTP/seed_sf"/>
</dbReference>
<feature type="domain" description="Bifunctional inhibitor/plant lipid transfer protein/seed storage helical" evidence="6">
    <location>
        <begin position="30"/>
        <end position="115"/>
    </location>
</feature>
<evidence type="ECO:0000256" key="3">
    <source>
        <dbReference type="ARBA" id="ARBA00023157"/>
    </source>
</evidence>
<evidence type="ECO:0000256" key="5">
    <source>
        <dbReference type="SAM" id="SignalP"/>
    </source>
</evidence>